<evidence type="ECO:0000313" key="2">
    <source>
        <dbReference type="EMBL" id="KAF3528626.1"/>
    </source>
</evidence>
<evidence type="ECO:0000256" key="1">
    <source>
        <dbReference type="SAM" id="MobiDB-lite"/>
    </source>
</evidence>
<name>A0ABQ7B8Y5_BRACR</name>
<sequence length="123" mass="14037">MQWVQKKRQEDRHIRRSTLNLPGYAHYAKLVSYPEVEMVRCPLRLDMERFYAYEKAKEKAKGEGEGEGEEEGEGEGEGDGDGDVEMMMMMMMSGITSPSRGHKLIIYGLVVWDGRMAQMGVTI</sequence>
<dbReference type="EMBL" id="QGKV02001507">
    <property type="protein sequence ID" value="KAF3528626.1"/>
    <property type="molecule type" value="Genomic_DNA"/>
</dbReference>
<gene>
    <name evidence="2" type="ORF">DY000_02040333</name>
</gene>
<reference evidence="2 3" key="1">
    <citation type="journal article" date="2020" name="BMC Genomics">
        <title>Intraspecific diversification of the crop wild relative Brassica cretica Lam. using demographic model selection.</title>
        <authorList>
            <person name="Kioukis A."/>
            <person name="Michalopoulou V.A."/>
            <person name="Briers L."/>
            <person name="Pirintsos S."/>
            <person name="Studholme D.J."/>
            <person name="Pavlidis P."/>
            <person name="Sarris P.F."/>
        </authorList>
    </citation>
    <scope>NUCLEOTIDE SEQUENCE [LARGE SCALE GENOMIC DNA]</scope>
    <source>
        <strain evidence="3">cv. PFS-1207/04</strain>
    </source>
</reference>
<dbReference type="Proteomes" id="UP000266723">
    <property type="component" value="Unassembled WGS sequence"/>
</dbReference>
<feature type="compositionally biased region" description="Acidic residues" evidence="1">
    <location>
        <begin position="65"/>
        <end position="83"/>
    </location>
</feature>
<evidence type="ECO:0000313" key="3">
    <source>
        <dbReference type="Proteomes" id="UP000266723"/>
    </source>
</evidence>
<protein>
    <submittedName>
        <fullName evidence="2">Uncharacterized protein</fullName>
    </submittedName>
</protein>
<accession>A0ABQ7B8Y5</accession>
<proteinExistence type="predicted"/>
<feature type="region of interest" description="Disordered" evidence="1">
    <location>
        <begin position="57"/>
        <end position="83"/>
    </location>
</feature>
<organism evidence="2 3">
    <name type="scientific">Brassica cretica</name>
    <name type="common">Mustard</name>
    <dbReference type="NCBI Taxonomy" id="69181"/>
    <lineage>
        <taxon>Eukaryota</taxon>
        <taxon>Viridiplantae</taxon>
        <taxon>Streptophyta</taxon>
        <taxon>Embryophyta</taxon>
        <taxon>Tracheophyta</taxon>
        <taxon>Spermatophyta</taxon>
        <taxon>Magnoliopsida</taxon>
        <taxon>eudicotyledons</taxon>
        <taxon>Gunneridae</taxon>
        <taxon>Pentapetalae</taxon>
        <taxon>rosids</taxon>
        <taxon>malvids</taxon>
        <taxon>Brassicales</taxon>
        <taxon>Brassicaceae</taxon>
        <taxon>Brassiceae</taxon>
        <taxon>Brassica</taxon>
    </lineage>
</organism>
<keyword evidence="3" id="KW-1185">Reference proteome</keyword>
<comment type="caution">
    <text evidence="2">The sequence shown here is derived from an EMBL/GenBank/DDBJ whole genome shotgun (WGS) entry which is preliminary data.</text>
</comment>